<sequence length="230" mass="26471">MNSKDIIKMNNDLREELSEENKKIYEDMLVYIRLNANKSEQQTEEVLLELLEHLLQAQSEGKTAKDVFGDDFKVYCDELIEEIPGEKKSQALLFGSYIIMHYLAILSTFYGASSFLLHQFFDIGSIEFTFSLGSGAAIILIDLILLYFFIKVVFRWMKGSTFREKEIKKWVEFLQIWLICVVFIGLSLAVTIFMPDFGGPISIPVLTFVGVGIILFIVSFVLNKKYRITK</sequence>
<reference evidence="2 3" key="1">
    <citation type="submission" date="2024-05" db="EMBL/GenBank/DDBJ databases">
        <authorList>
            <person name="Haq I."/>
            <person name="Ullah Z."/>
            <person name="Ahmad R."/>
            <person name="Li M."/>
            <person name="Tong Y."/>
        </authorList>
    </citation>
    <scope>NUCLEOTIDE SEQUENCE [LARGE SCALE GENOMIC DNA]</scope>
    <source>
        <strain evidence="2 3">16A2E</strain>
    </source>
</reference>
<feature type="transmembrane region" description="Helical" evidence="1">
    <location>
        <begin position="201"/>
        <end position="222"/>
    </location>
</feature>
<name>A0ABU9XLT6_9BACI</name>
<accession>A0ABU9XLT6</accession>
<dbReference type="PANTHER" id="PTHR41307:SF1">
    <property type="entry name" value="MEMBRANE PROTEIN"/>
    <property type="match status" value="1"/>
</dbReference>
<evidence type="ECO:0000313" key="2">
    <source>
        <dbReference type="EMBL" id="MEN2769238.1"/>
    </source>
</evidence>
<organism evidence="2 3">
    <name type="scientific">Ornithinibacillus xuwenensis</name>
    <dbReference type="NCBI Taxonomy" id="3144668"/>
    <lineage>
        <taxon>Bacteria</taxon>
        <taxon>Bacillati</taxon>
        <taxon>Bacillota</taxon>
        <taxon>Bacilli</taxon>
        <taxon>Bacillales</taxon>
        <taxon>Bacillaceae</taxon>
        <taxon>Ornithinibacillus</taxon>
    </lineage>
</organism>
<gene>
    <name evidence="2" type="ORF">ABC228_18910</name>
</gene>
<comment type="caution">
    <text evidence="2">The sequence shown here is derived from an EMBL/GenBank/DDBJ whole genome shotgun (WGS) entry which is preliminary data.</text>
</comment>
<keyword evidence="1" id="KW-1133">Transmembrane helix</keyword>
<protein>
    <submittedName>
        <fullName evidence="2">DUF1129 family protein</fullName>
    </submittedName>
</protein>
<dbReference type="PANTHER" id="PTHR41307">
    <property type="entry name" value="MEMBRANE PROTEIN-RELATED"/>
    <property type="match status" value="1"/>
</dbReference>
<feature type="transmembrane region" description="Helical" evidence="1">
    <location>
        <begin position="174"/>
        <end position="195"/>
    </location>
</feature>
<feature type="transmembrane region" description="Helical" evidence="1">
    <location>
        <begin position="132"/>
        <end position="154"/>
    </location>
</feature>
<dbReference type="EMBL" id="JBDIML010000012">
    <property type="protein sequence ID" value="MEN2769238.1"/>
    <property type="molecule type" value="Genomic_DNA"/>
</dbReference>
<dbReference type="SUPFAM" id="SSF158560">
    <property type="entry name" value="BH3980-like"/>
    <property type="match status" value="1"/>
</dbReference>
<dbReference type="RefSeq" id="WP_345826732.1">
    <property type="nucleotide sequence ID" value="NZ_JBDIML010000012.1"/>
</dbReference>
<dbReference type="Pfam" id="PF06570">
    <property type="entry name" value="DUF1129"/>
    <property type="match status" value="1"/>
</dbReference>
<proteinExistence type="predicted"/>
<evidence type="ECO:0000313" key="3">
    <source>
        <dbReference type="Proteomes" id="UP001444625"/>
    </source>
</evidence>
<dbReference type="Gene3D" id="1.10.1900.10">
    <property type="entry name" value="c-terminal domain of poly(a) binding protein"/>
    <property type="match status" value="1"/>
</dbReference>
<dbReference type="InterPro" id="IPR009214">
    <property type="entry name" value="DUF1129"/>
</dbReference>
<keyword evidence="1" id="KW-0812">Transmembrane</keyword>
<keyword evidence="1" id="KW-0472">Membrane</keyword>
<evidence type="ECO:0000256" key="1">
    <source>
        <dbReference type="SAM" id="Phobius"/>
    </source>
</evidence>
<dbReference type="Proteomes" id="UP001444625">
    <property type="component" value="Unassembled WGS sequence"/>
</dbReference>
<keyword evidence="3" id="KW-1185">Reference proteome</keyword>
<feature type="transmembrane region" description="Helical" evidence="1">
    <location>
        <begin position="91"/>
        <end position="112"/>
    </location>
</feature>